<dbReference type="PROSITE" id="PS51257">
    <property type="entry name" value="PROKAR_LIPOPROTEIN"/>
    <property type="match status" value="1"/>
</dbReference>
<feature type="signal peptide" evidence="1">
    <location>
        <begin position="1"/>
        <end position="22"/>
    </location>
</feature>
<dbReference type="PANTHER" id="PTHR30383">
    <property type="entry name" value="THIOESTERASE 1/PROTEASE 1/LYSOPHOSPHOLIPASE L1"/>
    <property type="match status" value="1"/>
</dbReference>
<dbReference type="Gene3D" id="3.40.50.1110">
    <property type="entry name" value="SGNH hydrolase"/>
    <property type="match status" value="1"/>
</dbReference>
<gene>
    <name evidence="3" type="ORF">MRBLWS13_003280</name>
</gene>
<evidence type="ECO:0000313" key="3">
    <source>
        <dbReference type="EMBL" id="WZO35576.1"/>
    </source>
</evidence>
<dbReference type="SUPFAM" id="SSF52266">
    <property type="entry name" value="SGNH hydrolase"/>
    <property type="match status" value="1"/>
</dbReference>
<evidence type="ECO:0000259" key="2">
    <source>
        <dbReference type="Pfam" id="PF13472"/>
    </source>
</evidence>
<dbReference type="InterPro" id="IPR013830">
    <property type="entry name" value="SGNH_hydro"/>
</dbReference>
<feature type="domain" description="SGNH hydrolase-type esterase" evidence="2">
    <location>
        <begin position="49"/>
        <end position="273"/>
    </location>
</feature>
<dbReference type="InterPro" id="IPR036514">
    <property type="entry name" value="SGNH_hydro_sf"/>
</dbReference>
<reference evidence="3" key="1">
    <citation type="submission" date="2024-04" db="EMBL/GenBank/DDBJ databases">
        <authorList>
            <person name="Roder T."/>
            <person name="Oberhansli S."/>
            <person name="Kreuzer M."/>
        </authorList>
    </citation>
    <scope>NUCLEOTIDE SEQUENCE</scope>
    <source>
        <strain evidence="3">LWS13-1.2</strain>
    </source>
</reference>
<proteinExistence type="predicted"/>
<protein>
    <submittedName>
        <fullName evidence="3">GDSL-type esterase/lipase family protein</fullName>
    </submittedName>
</protein>
<name>A0AAU6SFA4_9MICO</name>
<keyword evidence="1" id="KW-0732">Signal</keyword>
<organism evidence="3">
    <name type="scientific">Microbacterium sp. LWS13-1.2</name>
    <dbReference type="NCBI Taxonomy" id="3135264"/>
    <lineage>
        <taxon>Bacteria</taxon>
        <taxon>Bacillati</taxon>
        <taxon>Actinomycetota</taxon>
        <taxon>Actinomycetes</taxon>
        <taxon>Micrococcales</taxon>
        <taxon>Microbacteriaceae</taxon>
        <taxon>Microbacterium</taxon>
    </lineage>
</organism>
<dbReference type="InterPro" id="IPR051532">
    <property type="entry name" value="Ester_Hydrolysis_Enzymes"/>
</dbReference>
<dbReference type="EMBL" id="CP151632">
    <property type="protein sequence ID" value="WZO35576.1"/>
    <property type="molecule type" value="Genomic_DNA"/>
</dbReference>
<dbReference type="AlphaFoldDB" id="A0AAU6SFA4"/>
<dbReference type="GO" id="GO:0004622">
    <property type="term" value="F:phosphatidylcholine lysophospholipase activity"/>
    <property type="evidence" value="ECO:0007669"/>
    <property type="project" value="TreeGrafter"/>
</dbReference>
<dbReference type="PANTHER" id="PTHR30383:SF5">
    <property type="entry name" value="SGNH HYDROLASE-TYPE ESTERASE DOMAIN-CONTAINING PROTEIN"/>
    <property type="match status" value="1"/>
</dbReference>
<feature type="chain" id="PRO_5043504088" evidence="1">
    <location>
        <begin position="23"/>
        <end position="287"/>
    </location>
</feature>
<dbReference type="Pfam" id="PF13472">
    <property type="entry name" value="Lipase_GDSL_2"/>
    <property type="match status" value="1"/>
</dbReference>
<accession>A0AAU6SFA4</accession>
<evidence type="ECO:0000256" key="1">
    <source>
        <dbReference type="SAM" id="SignalP"/>
    </source>
</evidence>
<sequence>MRRPAATTAAIALLLAVLTACAGAPAPEPVDLDELESSPTLSQVATIGALGDSMTLGVNACAEPGRCTAANWATGDEPAVGSVAMRIGAANGSVPNTVNAAKDGGTVADAVARVDEVIAAGPELVLVLLGGNDVCAPDVDGMTSVEDFRASYTALLSALSDGLPDARVLALSIPDLHRLWEVGRDDQGTRDVWDSSPSCSNLLGDAAATDAAATERRDAVATRTDELNTVIAEVCAADSACISDGGAVFAYEFSPAEISAIDHFHPSVAGQQVIAEIAWDTLMEAAP</sequence>
<dbReference type="RefSeq" id="WP_349426396.1">
    <property type="nucleotide sequence ID" value="NZ_CP151632.1"/>
</dbReference>